<evidence type="ECO:0000313" key="2">
    <source>
        <dbReference type="EMBL" id="KAF5827351.1"/>
    </source>
</evidence>
<organism evidence="2 3">
    <name type="scientific">Dunaliella salina</name>
    <name type="common">Green alga</name>
    <name type="synonym">Protococcus salinus</name>
    <dbReference type="NCBI Taxonomy" id="3046"/>
    <lineage>
        <taxon>Eukaryota</taxon>
        <taxon>Viridiplantae</taxon>
        <taxon>Chlorophyta</taxon>
        <taxon>core chlorophytes</taxon>
        <taxon>Chlorophyceae</taxon>
        <taxon>CS clade</taxon>
        <taxon>Chlamydomonadales</taxon>
        <taxon>Dunaliellaceae</taxon>
        <taxon>Dunaliella</taxon>
    </lineage>
</organism>
<evidence type="ECO:0000313" key="3">
    <source>
        <dbReference type="Proteomes" id="UP000815325"/>
    </source>
</evidence>
<sequence length="185" mass="20740">SSDGKYSAISEVFKVTEPAQDCDDYNFYYDNYNDNYDEDTFSWTAQPWSPCGRECNGYYRIGCFEEPAGTCPSPGRALTKLFESDDSMTPLLCAEKAARKGLRYSAVQYGRECYAGNSIQDYTTPSDYCESPCTGDSELTCGGGCANEIFEVSGVQTRDVRCVMYQWSVHKQEVRGCRHVAQFSV</sequence>
<dbReference type="EMBL" id="MU070523">
    <property type="protein sequence ID" value="KAF5827351.1"/>
    <property type="molecule type" value="Genomic_DNA"/>
</dbReference>
<reference evidence="2" key="1">
    <citation type="submission" date="2017-08" db="EMBL/GenBank/DDBJ databases">
        <authorList>
            <person name="Polle J.E."/>
            <person name="Barry K."/>
            <person name="Cushman J."/>
            <person name="Schmutz J."/>
            <person name="Tran D."/>
            <person name="Hathwaick L.T."/>
            <person name="Yim W.C."/>
            <person name="Jenkins J."/>
            <person name="Mckie-Krisberg Z.M."/>
            <person name="Prochnik S."/>
            <person name="Lindquist E."/>
            <person name="Dockter R.B."/>
            <person name="Adam C."/>
            <person name="Molina H."/>
            <person name="Bunkerborg J."/>
            <person name="Jin E."/>
            <person name="Buchheim M."/>
            <person name="Magnuson J."/>
        </authorList>
    </citation>
    <scope>NUCLEOTIDE SEQUENCE</scope>
    <source>
        <strain evidence="2">CCAP 19/18</strain>
    </source>
</reference>
<dbReference type="Pfam" id="PF01822">
    <property type="entry name" value="WSC"/>
    <property type="match status" value="1"/>
</dbReference>
<dbReference type="PROSITE" id="PS51212">
    <property type="entry name" value="WSC"/>
    <property type="match status" value="1"/>
</dbReference>
<dbReference type="Proteomes" id="UP000815325">
    <property type="component" value="Unassembled WGS sequence"/>
</dbReference>
<feature type="non-terminal residue" evidence="2">
    <location>
        <position position="1"/>
    </location>
</feature>
<protein>
    <recommendedName>
        <fullName evidence="1">WSC domain-containing protein</fullName>
    </recommendedName>
</protein>
<keyword evidence="3" id="KW-1185">Reference proteome</keyword>
<feature type="domain" description="WSC" evidence="1">
    <location>
        <begin position="57"/>
        <end position="153"/>
    </location>
</feature>
<accession>A0ABQ7FYD6</accession>
<gene>
    <name evidence="2" type="ORF">DUNSADRAFT_802</name>
</gene>
<comment type="caution">
    <text evidence="2">The sequence shown here is derived from an EMBL/GenBank/DDBJ whole genome shotgun (WGS) entry which is preliminary data.</text>
</comment>
<dbReference type="InterPro" id="IPR002889">
    <property type="entry name" value="WSC_carb-bd"/>
</dbReference>
<proteinExistence type="predicted"/>
<name>A0ABQ7FYD6_DUNSA</name>
<evidence type="ECO:0000259" key="1">
    <source>
        <dbReference type="PROSITE" id="PS51212"/>
    </source>
</evidence>